<evidence type="ECO:0000256" key="9">
    <source>
        <dbReference type="ARBA" id="ARBA00048679"/>
    </source>
</evidence>
<feature type="domain" description="PASTA" evidence="13">
    <location>
        <begin position="493"/>
        <end position="560"/>
    </location>
</feature>
<evidence type="ECO:0000256" key="10">
    <source>
        <dbReference type="SAM" id="MobiDB-lite"/>
    </source>
</evidence>
<keyword evidence="11" id="KW-0812">Transmembrane</keyword>
<feature type="domain" description="PASTA" evidence="13">
    <location>
        <begin position="561"/>
        <end position="625"/>
    </location>
</feature>
<dbReference type="RefSeq" id="WP_219080552.1">
    <property type="nucleotide sequence ID" value="NZ_CP079216.1"/>
</dbReference>
<evidence type="ECO:0000256" key="7">
    <source>
        <dbReference type="ARBA" id="ARBA00022840"/>
    </source>
</evidence>
<feature type="region of interest" description="Disordered" evidence="10">
    <location>
        <begin position="291"/>
        <end position="384"/>
    </location>
</feature>
<evidence type="ECO:0000256" key="8">
    <source>
        <dbReference type="ARBA" id="ARBA00047899"/>
    </source>
</evidence>
<dbReference type="PANTHER" id="PTHR43289">
    <property type="entry name" value="MITOGEN-ACTIVATED PROTEIN KINASE KINASE KINASE 20-RELATED"/>
    <property type="match status" value="1"/>
</dbReference>
<keyword evidence="15" id="KW-1185">Reference proteome</keyword>
<dbReference type="NCBIfam" id="NF033483">
    <property type="entry name" value="PknB_PASTA_kin"/>
    <property type="match status" value="1"/>
</dbReference>
<evidence type="ECO:0000256" key="3">
    <source>
        <dbReference type="ARBA" id="ARBA00022679"/>
    </source>
</evidence>
<evidence type="ECO:0000256" key="1">
    <source>
        <dbReference type="ARBA" id="ARBA00012513"/>
    </source>
</evidence>
<feature type="compositionally biased region" description="Low complexity" evidence="10">
    <location>
        <begin position="346"/>
        <end position="359"/>
    </location>
</feature>
<dbReference type="EC" id="2.7.11.1" evidence="1"/>
<evidence type="ECO:0000313" key="14">
    <source>
        <dbReference type="EMBL" id="QXT62038.1"/>
    </source>
</evidence>
<dbReference type="SMART" id="SM00220">
    <property type="entry name" value="S_TKc"/>
    <property type="match status" value="1"/>
</dbReference>
<evidence type="ECO:0000256" key="2">
    <source>
        <dbReference type="ARBA" id="ARBA00022527"/>
    </source>
</evidence>
<keyword evidence="11" id="KW-0472">Membrane</keyword>
<feature type="domain" description="PASTA" evidence="13">
    <location>
        <begin position="627"/>
        <end position="692"/>
    </location>
</feature>
<evidence type="ECO:0000256" key="6">
    <source>
        <dbReference type="ARBA" id="ARBA00022777"/>
    </source>
</evidence>
<accession>A0ABX8SJ73</accession>
<evidence type="ECO:0000256" key="11">
    <source>
        <dbReference type="SAM" id="Phobius"/>
    </source>
</evidence>
<name>A0ABX8SJ73_9ACTN</name>
<evidence type="ECO:0000259" key="13">
    <source>
        <dbReference type="PROSITE" id="PS51178"/>
    </source>
</evidence>
<proteinExistence type="predicted"/>
<protein>
    <recommendedName>
        <fullName evidence="1">non-specific serine/threonine protein kinase</fullName>
        <ecNumber evidence="1">2.7.11.1</ecNumber>
    </recommendedName>
</protein>
<sequence length="692" mass="74209">MNSTYDPLVGQVLDDRYEIVAKVARGGMATVYRARDLRLSRVVAVKVMRSDLGEDDEFAAKFDREARSAAVLSHPNVVSIFDQGSSQAQPYIVMEFIEGETLRRVISREAPLPPERALDIFEQVAAALAAAHEAGVVHRDIKPENVMITDRGQIKVADFGLARQVGSPQMTATGVLVGTASYLPPELVTHSRPDGRSDVYSAGVVLFEMLTGKKPHTGENNYQIAYRHVNVDIEKPSERLAELGLAADWPIPDYVDALVLGCVARDPRARISDGRELLNAVRRARLELARGGGRDNPGLAAALLPDSPVDDDTAPVYPRTADRPRPAVSGRTPETVVVRRGGEWRASSTSPASTSASETPVPPPAVHPVSPSSPTTRHPRSHRTPVFPQLQISHDPVHRRRRTVLLVALVVLLTAGLGFGSWWVTSGRFTTVPPMSAMNENTAREAAEANALKIATTSAYSETVDKGQVIGTDPDTGERVLRGSTVTVTISLGKERYPMPDVVGKTLDEAKTALTDGRMAVGEVKEAYDEDEPVGQVLKASEEAGAQLKKGTAIDLTVSKGPEPIRFPDLVGAKTEDAKKQLTGLGFAVKVTEEHSADVEKGRVIRQDPKSGTGKRGDSVSLVGSLGPEMVEIPEVRMKSTADAKKALEDLDLKVTVVQDSDFPIPLDLASGTDPAAGTSVAVGSTVTLYVV</sequence>
<dbReference type="Proteomes" id="UP000824504">
    <property type="component" value="Chromosome"/>
</dbReference>
<evidence type="ECO:0000256" key="4">
    <source>
        <dbReference type="ARBA" id="ARBA00022737"/>
    </source>
</evidence>
<keyword evidence="3" id="KW-0808">Transferase</keyword>
<keyword evidence="6 14" id="KW-0418">Kinase</keyword>
<dbReference type="CDD" id="cd06577">
    <property type="entry name" value="PASTA_pknB"/>
    <property type="match status" value="4"/>
</dbReference>
<dbReference type="CDD" id="cd14014">
    <property type="entry name" value="STKc_PknB_like"/>
    <property type="match status" value="1"/>
</dbReference>
<keyword evidence="11" id="KW-1133">Transmembrane helix</keyword>
<evidence type="ECO:0000259" key="12">
    <source>
        <dbReference type="PROSITE" id="PS50011"/>
    </source>
</evidence>
<dbReference type="InterPro" id="IPR000719">
    <property type="entry name" value="Prot_kinase_dom"/>
</dbReference>
<dbReference type="PROSITE" id="PS50011">
    <property type="entry name" value="PROTEIN_KINASE_DOM"/>
    <property type="match status" value="1"/>
</dbReference>
<gene>
    <name evidence="14" type="primary">pknB</name>
    <name evidence="14" type="ORF">KDB89_09630</name>
</gene>
<keyword evidence="2" id="KW-0723">Serine/threonine-protein kinase</keyword>
<dbReference type="PROSITE" id="PS51178">
    <property type="entry name" value="PASTA"/>
    <property type="match status" value="4"/>
</dbReference>
<feature type="domain" description="Protein kinase" evidence="12">
    <location>
        <begin position="17"/>
        <end position="286"/>
    </location>
</feature>
<feature type="compositionally biased region" description="Low complexity" evidence="10">
    <location>
        <begin position="367"/>
        <end position="376"/>
    </location>
</feature>
<dbReference type="InterPro" id="IPR005543">
    <property type="entry name" value="PASTA_dom"/>
</dbReference>
<reference evidence="14 15" key="1">
    <citation type="submission" date="2021-07" db="EMBL/GenBank/DDBJ databases">
        <title>complete genome sequencing of Tessaracoccus sp.J1M15.</title>
        <authorList>
            <person name="Bae J.-W."/>
            <person name="Kim D.-y."/>
        </authorList>
    </citation>
    <scope>NUCLEOTIDE SEQUENCE [LARGE SCALE GENOMIC DNA]</scope>
    <source>
        <strain evidence="14 15">J1M15</strain>
    </source>
</reference>
<dbReference type="EMBL" id="CP079216">
    <property type="protein sequence ID" value="QXT62038.1"/>
    <property type="molecule type" value="Genomic_DNA"/>
</dbReference>
<comment type="catalytic activity">
    <reaction evidence="9">
        <text>L-seryl-[protein] + ATP = O-phospho-L-seryl-[protein] + ADP + H(+)</text>
        <dbReference type="Rhea" id="RHEA:17989"/>
        <dbReference type="Rhea" id="RHEA-COMP:9863"/>
        <dbReference type="Rhea" id="RHEA-COMP:11604"/>
        <dbReference type="ChEBI" id="CHEBI:15378"/>
        <dbReference type="ChEBI" id="CHEBI:29999"/>
        <dbReference type="ChEBI" id="CHEBI:30616"/>
        <dbReference type="ChEBI" id="CHEBI:83421"/>
        <dbReference type="ChEBI" id="CHEBI:456216"/>
        <dbReference type="EC" id="2.7.11.1"/>
    </reaction>
</comment>
<comment type="catalytic activity">
    <reaction evidence="8">
        <text>L-threonyl-[protein] + ATP = O-phospho-L-threonyl-[protein] + ADP + H(+)</text>
        <dbReference type="Rhea" id="RHEA:46608"/>
        <dbReference type="Rhea" id="RHEA-COMP:11060"/>
        <dbReference type="Rhea" id="RHEA-COMP:11605"/>
        <dbReference type="ChEBI" id="CHEBI:15378"/>
        <dbReference type="ChEBI" id="CHEBI:30013"/>
        <dbReference type="ChEBI" id="CHEBI:30616"/>
        <dbReference type="ChEBI" id="CHEBI:61977"/>
        <dbReference type="ChEBI" id="CHEBI:456216"/>
        <dbReference type="EC" id="2.7.11.1"/>
    </reaction>
</comment>
<keyword evidence="5" id="KW-0547">Nucleotide-binding</keyword>
<dbReference type="PROSITE" id="PS00108">
    <property type="entry name" value="PROTEIN_KINASE_ST"/>
    <property type="match status" value="1"/>
</dbReference>
<organism evidence="14 15">
    <name type="scientific">Tessaracoccus palaemonis</name>
    <dbReference type="NCBI Taxonomy" id="2829499"/>
    <lineage>
        <taxon>Bacteria</taxon>
        <taxon>Bacillati</taxon>
        <taxon>Actinomycetota</taxon>
        <taxon>Actinomycetes</taxon>
        <taxon>Propionibacteriales</taxon>
        <taxon>Propionibacteriaceae</taxon>
        <taxon>Tessaracoccus</taxon>
    </lineage>
</organism>
<dbReference type="Pfam" id="PF00069">
    <property type="entry name" value="Pkinase"/>
    <property type="match status" value="1"/>
</dbReference>
<keyword evidence="7" id="KW-0067">ATP-binding</keyword>
<feature type="domain" description="PASTA" evidence="13">
    <location>
        <begin position="430"/>
        <end position="492"/>
    </location>
</feature>
<dbReference type="SMART" id="SM00740">
    <property type="entry name" value="PASTA"/>
    <property type="match status" value="4"/>
</dbReference>
<dbReference type="GO" id="GO:0016301">
    <property type="term" value="F:kinase activity"/>
    <property type="evidence" value="ECO:0007669"/>
    <property type="project" value="UniProtKB-KW"/>
</dbReference>
<dbReference type="Pfam" id="PF03793">
    <property type="entry name" value="PASTA"/>
    <property type="match status" value="4"/>
</dbReference>
<dbReference type="InterPro" id="IPR008271">
    <property type="entry name" value="Ser/Thr_kinase_AS"/>
</dbReference>
<evidence type="ECO:0000256" key="5">
    <source>
        <dbReference type="ARBA" id="ARBA00022741"/>
    </source>
</evidence>
<evidence type="ECO:0000313" key="15">
    <source>
        <dbReference type="Proteomes" id="UP000824504"/>
    </source>
</evidence>
<feature type="transmembrane region" description="Helical" evidence="11">
    <location>
        <begin position="404"/>
        <end position="424"/>
    </location>
</feature>
<dbReference type="PANTHER" id="PTHR43289:SF6">
    <property type="entry name" value="SERINE_THREONINE-PROTEIN KINASE NEKL-3"/>
    <property type="match status" value="1"/>
</dbReference>
<keyword evidence="4" id="KW-0677">Repeat</keyword>